<dbReference type="Gene3D" id="3.40.50.1450">
    <property type="entry name" value="HybD-like"/>
    <property type="match status" value="1"/>
</dbReference>
<dbReference type="GO" id="GO:0008047">
    <property type="term" value="F:enzyme activator activity"/>
    <property type="evidence" value="ECO:0007669"/>
    <property type="project" value="InterPro"/>
</dbReference>
<dbReference type="PRINTS" id="PR00446">
    <property type="entry name" value="HYDRGNUPTAKE"/>
</dbReference>
<keyword evidence="2 5" id="KW-0645">Protease</keyword>
<dbReference type="Proteomes" id="UP000199602">
    <property type="component" value="Unassembled WGS sequence"/>
</dbReference>
<evidence type="ECO:0000256" key="4">
    <source>
        <dbReference type="ARBA" id="ARBA00022801"/>
    </source>
</evidence>
<dbReference type="RefSeq" id="WP_092065862.1">
    <property type="nucleotide sequence ID" value="NZ_FNIN01000010.1"/>
</dbReference>
<reference evidence="5 6" key="1">
    <citation type="submission" date="2016-10" db="EMBL/GenBank/DDBJ databases">
        <authorList>
            <person name="de Groot N.N."/>
        </authorList>
    </citation>
    <scope>NUCLEOTIDE SEQUENCE [LARGE SCALE GENOMIC DNA]</scope>
    <source>
        <strain evidence="5 6">DSM 15269</strain>
    </source>
</reference>
<keyword evidence="4" id="KW-0378">Hydrolase</keyword>
<dbReference type="CDD" id="cd06062">
    <property type="entry name" value="H2MP_MemB-H2up"/>
    <property type="match status" value="1"/>
</dbReference>
<keyword evidence="3" id="KW-0064">Aspartyl protease</keyword>
<organism evidence="5 6">
    <name type="scientific">Desulfonauticus submarinus</name>
    <dbReference type="NCBI Taxonomy" id="206665"/>
    <lineage>
        <taxon>Bacteria</taxon>
        <taxon>Pseudomonadati</taxon>
        <taxon>Thermodesulfobacteriota</taxon>
        <taxon>Desulfovibrionia</taxon>
        <taxon>Desulfovibrionales</taxon>
        <taxon>Desulfonauticaceae</taxon>
        <taxon>Desulfonauticus</taxon>
    </lineage>
</organism>
<keyword evidence="6" id="KW-1185">Reference proteome</keyword>
<dbReference type="STRING" id="206665.SAMN04488516_11020"/>
<dbReference type="AlphaFoldDB" id="A0A1H0F042"/>
<evidence type="ECO:0000256" key="1">
    <source>
        <dbReference type="ARBA" id="ARBA00006814"/>
    </source>
</evidence>
<dbReference type="PANTHER" id="PTHR30302">
    <property type="entry name" value="HYDROGENASE 1 MATURATION PROTEASE"/>
    <property type="match status" value="1"/>
</dbReference>
<accession>A0A1H0F042</accession>
<dbReference type="NCBIfam" id="NF045519">
    <property type="entry name" value="NiFeSe_H2_mat"/>
    <property type="match status" value="1"/>
</dbReference>
<name>A0A1H0F042_9BACT</name>
<evidence type="ECO:0000313" key="5">
    <source>
        <dbReference type="EMBL" id="SDN87943.1"/>
    </source>
</evidence>
<dbReference type="GO" id="GO:0004190">
    <property type="term" value="F:aspartic-type endopeptidase activity"/>
    <property type="evidence" value="ECO:0007669"/>
    <property type="project" value="UniProtKB-KW"/>
</dbReference>
<proteinExistence type="inferred from homology"/>
<dbReference type="EMBL" id="FNIN01000010">
    <property type="protein sequence ID" value="SDN87943.1"/>
    <property type="molecule type" value="Genomic_DNA"/>
</dbReference>
<dbReference type="SUPFAM" id="SSF53163">
    <property type="entry name" value="HybD-like"/>
    <property type="match status" value="1"/>
</dbReference>
<protein>
    <submittedName>
        <fullName evidence="5">Hydrogenase maturation protease</fullName>
    </submittedName>
</protein>
<dbReference type="PANTHER" id="PTHR30302:SF1">
    <property type="entry name" value="HYDROGENASE 2 MATURATION PROTEASE"/>
    <property type="match status" value="1"/>
</dbReference>
<dbReference type="GO" id="GO:0016485">
    <property type="term" value="P:protein processing"/>
    <property type="evidence" value="ECO:0007669"/>
    <property type="project" value="TreeGrafter"/>
</dbReference>
<dbReference type="Pfam" id="PF01750">
    <property type="entry name" value="HycI"/>
    <property type="match status" value="1"/>
</dbReference>
<dbReference type="OrthoDB" id="9792731at2"/>
<dbReference type="InterPro" id="IPR023430">
    <property type="entry name" value="Pept_HybD-like_dom_sf"/>
</dbReference>
<comment type="similarity">
    <text evidence="1">Belongs to the peptidase A31 family.</text>
</comment>
<evidence type="ECO:0000256" key="2">
    <source>
        <dbReference type="ARBA" id="ARBA00022670"/>
    </source>
</evidence>
<evidence type="ECO:0000313" key="6">
    <source>
        <dbReference type="Proteomes" id="UP000199602"/>
    </source>
</evidence>
<dbReference type="InterPro" id="IPR000671">
    <property type="entry name" value="Peptidase_A31"/>
</dbReference>
<dbReference type="NCBIfam" id="TIGR00072">
    <property type="entry name" value="hydrog_prot"/>
    <property type="match status" value="1"/>
</dbReference>
<evidence type="ECO:0000256" key="3">
    <source>
        <dbReference type="ARBA" id="ARBA00022750"/>
    </source>
</evidence>
<sequence length="156" mass="17656">MQKRLLVLGIGNILLKDEGVGVFAVKELLKESWPSNVDIIDGGTFTQDLFHLFEQYDHILVLDCVKGGKAPGTIYKLGRDDLLYNEKQSISLHDIDLLDSLQMVELMGKKPSLTVLGVEPYELCWHLGLSPELESVFPKFLEVVRTEINTILKEWT</sequence>
<gene>
    <name evidence="5" type="ORF">SAMN04488516_11020</name>
</gene>